<dbReference type="GeneID" id="64408257"/>
<dbReference type="Gene3D" id="2.115.10.20">
    <property type="entry name" value="Glycosyl hydrolase domain, family 43"/>
    <property type="match status" value="1"/>
</dbReference>
<protein>
    <recommendedName>
        <fullName evidence="2">beta-fructofuranosidase</fullName>
        <ecNumber evidence="2">3.2.1.26</ecNumber>
    </recommendedName>
</protein>
<evidence type="ECO:0000256" key="1">
    <source>
        <dbReference type="ARBA" id="ARBA00009902"/>
    </source>
</evidence>
<keyword evidence="7" id="KW-1185">Reference proteome</keyword>
<dbReference type="EC" id="3.2.1.26" evidence="2"/>
<keyword evidence="3 6" id="KW-0378">Hydrolase</keyword>
<dbReference type="GO" id="GO:0004564">
    <property type="term" value="F:beta-fructofuranosidase activity"/>
    <property type="evidence" value="ECO:0007669"/>
    <property type="project" value="UniProtKB-EC"/>
</dbReference>
<dbReference type="InterPro" id="IPR013148">
    <property type="entry name" value="Glyco_hydro_32_N"/>
</dbReference>
<gene>
    <name evidence="6" type="primary">bfrA_2</name>
    <name evidence="6" type="ORF">NCTC12967_02847</name>
</gene>
<dbReference type="CDD" id="cd08996">
    <property type="entry name" value="GH32_FFase"/>
    <property type="match status" value="1"/>
</dbReference>
<name>A0A448N2D4_9ACTN</name>
<accession>A0A448N2D4</accession>
<dbReference type="SUPFAM" id="SSF75005">
    <property type="entry name" value="Arabinanase/levansucrase/invertase"/>
    <property type="match status" value="1"/>
</dbReference>
<dbReference type="PROSITE" id="PS00609">
    <property type="entry name" value="GLYCOSYL_HYDROL_F32"/>
    <property type="match status" value="1"/>
</dbReference>
<proteinExistence type="inferred from homology"/>
<feature type="domain" description="Glycosyl hydrolase family 32 N-terminal" evidence="5">
    <location>
        <begin position="9"/>
        <end position="297"/>
    </location>
</feature>
<dbReference type="InterPro" id="IPR018053">
    <property type="entry name" value="Glyco_hydro_32_AS"/>
</dbReference>
<evidence type="ECO:0000313" key="6">
    <source>
        <dbReference type="EMBL" id="VEH71524.1"/>
    </source>
</evidence>
<dbReference type="SMART" id="SM00640">
    <property type="entry name" value="Glyco_32"/>
    <property type="match status" value="1"/>
</dbReference>
<evidence type="ECO:0000256" key="4">
    <source>
        <dbReference type="ARBA" id="ARBA00023295"/>
    </source>
</evidence>
<evidence type="ECO:0000256" key="3">
    <source>
        <dbReference type="ARBA" id="ARBA00022801"/>
    </source>
</evidence>
<comment type="similarity">
    <text evidence="1">Belongs to the glycosyl hydrolase 32 family.</text>
</comment>
<dbReference type="GO" id="GO:0005975">
    <property type="term" value="P:carbohydrate metabolic process"/>
    <property type="evidence" value="ECO:0007669"/>
    <property type="project" value="InterPro"/>
</dbReference>
<dbReference type="InterPro" id="IPR023296">
    <property type="entry name" value="Glyco_hydro_beta-prop_sf"/>
</dbReference>
<sequence length="406" mass="44033">MTAPTTSYHLRPHRGWLNDPNGMTFRDGVWHVFFQHNPAAPEHRRIAWGHAVSDDLANWRLLPVAFGPTPGGPDAFGCWSGVFLPGHERPGVVYSGVTNESGASTVCLRWGSPDLVTWDAPVVVAPTPDLDDIAVMRDPFVFELDGRPLAILGAGRHDGTPVVLLFDRQNELAWRYLGLFVADDPVLAAAATADMWECPQLFRLGESWVLLVSVLDGDQLVGELAVVGRLEADGARPRFVAEHANLLDVGPDLYAVQATVADGEPLLIGWVRQQAQDPAVRDHAGCLSLPRRVKLVGERVVSFVDPGAAEALVGCWRPLDTGGTSLAERRWALRVAGDGVRLTHPSHGVVEVPDGSQVWVDGAVLEYYPKDGIPGTWRSDEPWTLITPEGARVQVAEVVPTIPKTG</sequence>
<evidence type="ECO:0000313" key="7">
    <source>
        <dbReference type="Proteomes" id="UP000273044"/>
    </source>
</evidence>
<dbReference type="InterPro" id="IPR001362">
    <property type="entry name" value="Glyco_hydro_32"/>
</dbReference>
<dbReference type="Pfam" id="PF00251">
    <property type="entry name" value="Glyco_hydro_32N"/>
    <property type="match status" value="1"/>
</dbReference>
<dbReference type="InterPro" id="IPR051214">
    <property type="entry name" value="GH32_Enzymes"/>
</dbReference>
<reference evidence="6 7" key="1">
    <citation type="submission" date="2018-12" db="EMBL/GenBank/DDBJ databases">
        <authorList>
            <consortium name="Pathogen Informatics"/>
        </authorList>
    </citation>
    <scope>NUCLEOTIDE SEQUENCE [LARGE SCALE GENOMIC DNA]</scope>
    <source>
        <strain evidence="6 7">NCTC12967</strain>
    </source>
</reference>
<evidence type="ECO:0000256" key="2">
    <source>
        <dbReference type="ARBA" id="ARBA00012758"/>
    </source>
</evidence>
<dbReference type="Proteomes" id="UP000273044">
    <property type="component" value="Chromosome"/>
</dbReference>
<organism evidence="6 7">
    <name type="scientific">Arachnia propionica</name>
    <dbReference type="NCBI Taxonomy" id="1750"/>
    <lineage>
        <taxon>Bacteria</taxon>
        <taxon>Bacillati</taxon>
        <taxon>Actinomycetota</taxon>
        <taxon>Actinomycetes</taxon>
        <taxon>Propionibacteriales</taxon>
        <taxon>Propionibacteriaceae</taxon>
        <taxon>Arachnia</taxon>
    </lineage>
</organism>
<dbReference type="AlphaFoldDB" id="A0A448N2D4"/>
<dbReference type="PANTHER" id="PTHR43101">
    <property type="entry name" value="BETA-FRUCTOSIDASE"/>
    <property type="match status" value="1"/>
</dbReference>
<dbReference type="EMBL" id="LR134406">
    <property type="protein sequence ID" value="VEH71524.1"/>
    <property type="molecule type" value="Genomic_DNA"/>
</dbReference>
<evidence type="ECO:0000259" key="5">
    <source>
        <dbReference type="Pfam" id="PF00251"/>
    </source>
</evidence>
<dbReference type="RefSeq" id="WP_061787564.1">
    <property type="nucleotide sequence ID" value="NZ_LR134406.1"/>
</dbReference>
<keyword evidence="4 6" id="KW-0326">Glycosidase</keyword>
<dbReference type="PANTHER" id="PTHR43101:SF1">
    <property type="entry name" value="BETA-FRUCTOSIDASE"/>
    <property type="match status" value="1"/>
</dbReference>